<protein>
    <submittedName>
        <fullName evidence="1">Uncharacterized protein</fullName>
    </submittedName>
</protein>
<dbReference type="EMBL" id="VRSV01000002">
    <property type="protein sequence ID" value="TXK10248.1"/>
    <property type="molecule type" value="Genomic_DNA"/>
</dbReference>
<dbReference type="Proteomes" id="UP000321034">
    <property type="component" value="Unassembled WGS sequence"/>
</dbReference>
<gene>
    <name evidence="1" type="ORF">FVP77_15485</name>
</gene>
<reference evidence="1 2" key="1">
    <citation type="submission" date="2019-08" db="EMBL/GenBank/DDBJ databases">
        <authorList>
            <person name="Dong K."/>
        </authorList>
    </citation>
    <scope>NUCLEOTIDE SEQUENCE [LARGE SCALE GENOMIC DNA]</scope>
    <source>
        <strain evidence="1 2">JCM14558</strain>
    </source>
</reference>
<evidence type="ECO:0000313" key="2">
    <source>
        <dbReference type="Proteomes" id="UP000321034"/>
    </source>
</evidence>
<sequence>MKTSEISWNEPARAKILDDADRVLREAVVDVAKTRPDVTADEAFAELNARLKDRFIDYEPGPDLRKYAEAIVAGEIEYESDTE</sequence>
<keyword evidence="2" id="KW-1185">Reference proteome</keyword>
<proteinExistence type="predicted"/>
<organism evidence="1 2">
    <name type="scientific">Microbacterium hatanonis</name>
    <dbReference type="NCBI Taxonomy" id="404366"/>
    <lineage>
        <taxon>Bacteria</taxon>
        <taxon>Bacillati</taxon>
        <taxon>Actinomycetota</taxon>
        <taxon>Actinomycetes</taxon>
        <taxon>Micrococcales</taxon>
        <taxon>Microbacteriaceae</taxon>
        <taxon>Microbacterium</taxon>
    </lineage>
</organism>
<accession>A0A5C8HWK3</accession>
<name>A0A5C8HWK3_9MICO</name>
<evidence type="ECO:0000313" key="1">
    <source>
        <dbReference type="EMBL" id="TXK10248.1"/>
    </source>
</evidence>
<dbReference type="AlphaFoldDB" id="A0A5C8HWK3"/>
<dbReference type="OrthoDB" id="5120663at2"/>
<dbReference type="RefSeq" id="WP_147895423.1">
    <property type="nucleotide sequence ID" value="NZ_BAAANR010000001.1"/>
</dbReference>
<comment type="caution">
    <text evidence="1">The sequence shown here is derived from an EMBL/GenBank/DDBJ whole genome shotgun (WGS) entry which is preliminary data.</text>
</comment>